<feature type="compositionally biased region" description="Polar residues" evidence="1">
    <location>
        <begin position="752"/>
        <end position="768"/>
    </location>
</feature>
<accession>A0A4S2N8H7</accession>
<sequence>MGFYRRPSVSSTSSTSMTRSPESMDDSIRAQKILSALSAAQSILTRDSEFGSTPSFPDVTVDEPSTKWSGTVNGSKFQEEMILKCSTATRKLAKEGSGRILHSRIDKPLPPIRHNDASHWKQEYVECTDQEEEDSSFTNPKLTINLPSSFTHPSVSRGTPEPRVFRNPLIAPLMTSLFTAFPWLLRLPCVSPKTKRHFHLHRLRSAREKVNLEDIRLLARNSSQWSLDNFGISGNVDENPCHTDVSSSKVHQASIQQPVSSGTIAAQSQCHSLRRTVFPRPPSQKILDDPIIAYYFTDNDLETNPLFAETIPSHDLRRCSVALQEIRQISQTPAVMAKDVNRVSRYLENLGIPLSSRTSMRGEIGHVQGEKKASGVARNKNVEEKVEVKEQNRVSDNHVSKQAGRSGNPNQPRQFSVWNDWVFSHNLDDVDYEEVDSISAMVSAMEALVVGPEGRDGHSFQQSHVSTTVGQPSTNMSNSMASNSAPGHKSYDAISVSQTPPMEPRGIYKPSALRGIVNPQTTQQDNRPRLRHELAADDYQTYLNNPDMEIRRKPRKNRRHDVETASMLLGADLASISTEKLDRFVESAADSTSGTSAVADSLKFQGPSEDNLDTDWSYPQVSDWSSTNEHNEYDRILYKPHSFVTPEDGTSAETPVSKRYGKQFAPSLPPWEPLKIIKKQNSISSQKRPVLHVRASNGDLILSRKSTVSSLRRVGTFQKESTSAREPTQKGKNINHSQQTTASVRFEEPAIRSTNPSMSQSKSSTRPTPITDLRITPIPHSVFTELNHAAIETWRHGVVALTPGLPIISPTDNTSPGDNSDDAVCTSTSSSSIPKVPDRALTSSPPLDKHPQYGKYVQYLGGLGEEDDWDSDSDECDEADIMSSSSVYSRDTAGVSYPDTTSQGRKYARMRENRMGGNRSRRAIARMTSSGSSPFGAEQLESELHKVSMDMLGEMRWRVSGDDVDWEAIVRGR</sequence>
<dbReference type="InParanoid" id="A0A4S2N8H7"/>
<evidence type="ECO:0000313" key="3">
    <source>
        <dbReference type="Proteomes" id="UP000298138"/>
    </source>
</evidence>
<feature type="region of interest" description="Disordered" evidence="1">
    <location>
        <begin position="809"/>
        <end position="853"/>
    </location>
</feature>
<feature type="compositionally biased region" description="Polar residues" evidence="1">
    <location>
        <begin position="459"/>
        <end position="474"/>
    </location>
</feature>
<name>A0A4S2N8H7_9PEZI</name>
<reference evidence="2 3" key="1">
    <citation type="submission" date="2019-04" db="EMBL/GenBank/DDBJ databases">
        <title>Comparative genomics and transcriptomics to analyze fruiting body development in filamentous ascomycetes.</title>
        <authorList>
            <consortium name="DOE Joint Genome Institute"/>
            <person name="Lutkenhaus R."/>
            <person name="Traeger S."/>
            <person name="Breuer J."/>
            <person name="Kuo A."/>
            <person name="Lipzen A."/>
            <person name="Pangilinan J."/>
            <person name="Dilworth D."/>
            <person name="Sandor L."/>
            <person name="Poggeler S."/>
            <person name="Barry K."/>
            <person name="Grigoriev I.V."/>
            <person name="Nowrousian M."/>
        </authorList>
    </citation>
    <scope>NUCLEOTIDE SEQUENCE [LARGE SCALE GENOMIC DNA]</scope>
    <source>
        <strain evidence="2 3">CBS 389.68</strain>
    </source>
</reference>
<organism evidence="2 3">
    <name type="scientific">Ascodesmis nigricans</name>
    <dbReference type="NCBI Taxonomy" id="341454"/>
    <lineage>
        <taxon>Eukaryota</taxon>
        <taxon>Fungi</taxon>
        <taxon>Dikarya</taxon>
        <taxon>Ascomycota</taxon>
        <taxon>Pezizomycotina</taxon>
        <taxon>Pezizomycetes</taxon>
        <taxon>Pezizales</taxon>
        <taxon>Ascodesmidaceae</taxon>
        <taxon>Ascodesmis</taxon>
    </lineage>
</organism>
<feature type="region of interest" description="Disordered" evidence="1">
    <location>
        <begin position="455"/>
        <end position="489"/>
    </location>
</feature>
<dbReference type="Proteomes" id="UP000298138">
    <property type="component" value="Unassembled WGS sequence"/>
</dbReference>
<feature type="compositionally biased region" description="Polar residues" evidence="1">
    <location>
        <begin position="718"/>
        <end position="743"/>
    </location>
</feature>
<dbReference type="EMBL" id="ML220112">
    <property type="protein sequence ID" value="TGZ85702.1"/>
    <property type="molecule type" value="Genomic_DNA"/>
</dbReference>
<dbReference type="AlphaFoldDB" id="A0A4S2N8H7"/>
<feature type="compositionally biased region" description="Polar residues" evidence="1">
    <location>
        <begin position="403"/>
        <end position="412"/>
    </location>
</feature>
<feature type="region of interest" description="Disordered" evidence="1">
    <location>
        <begin position="588"/>
        <end position="611"/>
    </location>
</feature>
<feature type="compositionally biased region" description="Low complexity" evidence="1">
    <location>
        <begin position="1"/>
        <end position="21"/>
    </location>
</feature>
<proteinExistence type="predicted"/>
<evidence type="ECO:0000313" key="2">
    <source>
        <dbReference type="EMBL" id="TGZ85702.1"/>
    </source>
</evidence>
<keyword evidence="3" id="KW-1185">Reference proteome</keyword>
<protein>
    <submittedName>
        <fullName evidence="2">Uncharacterized protein</fullName>
    </submittedName>
</protein>
<feature type="region of interest" description="Disordered" evidence="1">
    <location>
        <begin position="1"/>
        <end position="25"/>
    </location>
</feature>
<feature type="compositionally biased region" description="Basic and acidic residues" evidence="1">
    <location>
        <begin position="380"/>
        <end position="399"/>
    </location>
</feature>
<feature type="region of interest" description="Disordered" evidence="1">
    <location>
        <begin position="367"/>
        <end position="412"/>
    </location>
</feature>
<feature type="compositionally biased region" description="Polar residues" evidence="1">
    <location>
        <begin position="589"/>
        <end position="598"/>
    </location>
</feature>
<gene>
    <name evidence="2" type="ORF">EX30DRAFT_30810</name>
</gene>
<feature type="compositionally biased region" description="Low complexity" evidence="1">
    <location>
        <begin position="475"/>
        <end position="485"/>
    </location>
</feature>
<evidence type="ECO:0000256" key="1">
    <source>
        <dbReference type="SAM" id="MobiDB-lite"/>
    </source>
</evidence>
<feature type="region of interest" description="Disordered" evidence="1">
    <location>
        <begin position="716"/>
        <end position="773"/>
    </location>
</feature>